<proteinExistence type="predicted"/>
<sequence length="113" mass="12794">MAGGAQLSVTDLRQSARHPLDLSVIAEHRNRGDIPLHIANISAHGFMLDRSPPLERGDRVMFRLPIVGRIESYCMWVSGERAGMQFERVIRLDDFNALIRELKPAPRVRHRGA</sequence>
<protein>
    <submittedName>
        <fullName evidence="2">PilZ domain-containing protein</fullName>
    </submittedName>
</protein>
<dbReference type="Gene3D" id="2.40.10.220">
    <property type="entry name" value="predicted glycosyltransferase like domains"/>
    <property type="match status" value="1"/>
</dbReference>
<organism evidence="2 3">
    <name type="scientific">Croceibacterium xixiisoli</name>
    <dbReference type="NCBI Taxonomy" id="1476466"/>
    <lineage>
        <taxon>Bacteria</taxon>
        <taxon>Pseudomonadati</taxon>
        <taxon>Pseudomonadota</taxon>
        <taxon>Alphaproteobacteria</taxon>
        <taxon>Sphingomonadales</taxon>
        <taxon>Erythrobacteraceae</taxon>
        <taxon>Croceibacterium</taxon>
    </lineage>
</organism>
<dbReference type="OrthoDB" id="9806898at2"/>
<evidence type="ECO:0000313" key="3">
    <source>
        <dbReference type="Proteomes" id="UP000469430"/>
    </source>
</evidence>
<comment type="caution">
    <text evidence="2">The sequence shown here is derived from an EMBL/GenBank/DDBJ whole genome shotgun (WGS) entry which is preliminary data.</text>
</comment>
<name>A0A6I4TUR1_9SPHN</name>
<dbReference type="InterPro" id="IPR009875">
    <property type="entry name" value="PilZ_domain"/>
</dbReference>
<dbReference type="GO" id="GO:0035438">
    <property type="term" value="F:cyclic-di-GMP binding"/>
    <property type="evidence" value="ECO:0007669"/>
    <property type="project" value="InterPro"/>
</dbReference>
<dbReference type="RefSeq" id="WP_161391661.1">
    <property type="nucleotide sequence ID" value="NZ_JBHSCP010000001.1"/>
</dbReference>
<dbReference type="EMBL" id="WTYJ01000002">
    <property type="protein sequence ID" value="MXO99985.1"/>
    <property type="molecule type" value="Genomic_DNA"/>
</dbReference>
<dbReference type="Pfam" id="PF07238">
    <property type="entry name" value="PilZ"/>
    <property type="match status" value="1"/>
</dbReference>
<gene>
    <name evidence="2" type="ORF">GRI97_13405</name>
</gene>
<evidence type="ECO:0000313" key="2">
    <source>
        <dbReference type="EMBL" id="MXO99985.1"/>
    </source>
</evidence>
<accession>A0A6I4TUR1</accession>
<dbReference type="AlphaFoldDB" id="A0A6I4TUR1"/>
<dbReference type="Proteomes" id="UP000469430">
    <property type="component" value="Unassembled WGS sequence"/>
</dbReference>
<keyword evidence="3" id="KW-1185">Reference proteome</keyword>
<feature type="domain" description="PilZ" evidence="1">
    <location>
        <begin position="12"/>
        <end position="100"/>
    </location>
</feature>
<reference evidence="2 3" key="1">
    <citation type="submission" date="2019-12" db="EMBL/GenBank/DDBJ databases">
        <title>Genomic-based taxomic classification of the family Erythrobacteraceae.</title>
        <authorList>
            <person name="Xu L."/>
        </authorList>
    </citation>
    <scope>NUCLEOTIDE SEQUENCE [LARGE SCALE GENOMIC DNA]</scope>
    <source>
        <strain evidence="2 3">S36</strain>
    </source>
</reference>
<evidence type="ECO:0000259" key="1">
    <source>
        <dbReference type="Pfam" id="PF07238"/>
    </source>
</evidence>
<dbReference type="SUPFAM" id="SSF141371">
    <property type="entry name" value="PilZ domain-like"/>
    <property type="match status" value="1"/>
</dbReference>